<evidence type="ECO:0000313" key="3">
    <source>
        <dbReference type="Proteomes" id="UP000054324"/>
    </source>
</evidence>
<accession>A0A074YVG3</accession>
<evidence type="ECO:0000256" key="1">
    <source>
        <dbReference type="SAM" id="SignalP"/>
    </source>
</evidence>
<dbReference type="CTD" id="20330009"/>
<feature type="signal peptide" evidence="1">
    <location>
        <begin position="1"/>
        <end position="20"/>
    </location>
</feature>
<dbReference type="RefSeq" id="XP_009177497.1">
    <property type="nucleotide sequence ID" value="XM_009179233.1"/>
</dbReference>
<feature type="chain" id="PRO_5001703700" description="BPTI/Kunitz inhibitor domain-containing protein" evidence="1">
    <location>
        <begin position="21"/>
        <end position="86"/>
    </location>
</feature>
<protein>
    <recommendedName>
        <fullName evidence="4">BPTI/Kunitz inhibitor domain-containing protein</fullName>
    </recommendedName>
</protein>
<evidence type="ECO:0000313" key="2">
    <source>
        <dbReference type="EMBL" id="KER18756.1"/>
    </source>
</evidence>
<reference evidence="2 3" key="1">
    <citation type="submission" date="2013-11" db="EMBL/GenBank/DDBJ databases">
        <title>Opisthorchis viverrini - life in the bile duct.</title>
        <authorList>
            <person name="Young N.D."/>
            <person name="Nagarajan N."/>
            <person name="Lin S.J."/>
            <person name="Korhonen P.K."/>
            <person name="Jex A.R."/>
            <person name="Hall R.S."/>
            <person name="Safavi-Hemami H."/>
            <person name="Kaewkong W."/>
            <person name="Bertrand D."/>
            <person name="Gao S."/>
            <person name="Seet Q."/>
            <person name="Wongkham S."/>
            <person name="Teh B.T."/>
            <person name="Wongkham C."/>
            <person name="Intapan P.M."/>
            <person name="Maleewong W."/>
            <person name="Yang X."/>
            <person name="Hu M."/>
            <person name="Wang Z."/>
            <person name="Hofmann A."/>
            <person name="Sternberg P.W."/>
            <person name="Tan P."/>
            <person name="Wang J."/>
            <person name="Gasser R.B."/>
        </authorList>
    </citation>
    <scope>NUCLEOTIDE SEQUENCE [LARGE SCALE GENOMIC DNA]</scope>
</reference>
<feature type="non-terminal residue" evidence="2">
    <location>
        <position position="86"/>
    </location>
</feature>
<dbReference type="EMBL" id="KL598126">
    <property type="protein sequence ID" value="KER18756.1"/>
    <property type="molecule type" value="Genomic_DNA"/>
</dbReference>
<dbReference type="GeneID" id="20330009"/>
<organism evidence="2 3">
    <name type="scientific">Opisthorchis viverrini</name>
    <name type="common">Southeast Asian liver fluke</name>
    <dbReference type="NCBI Taxonomy" id="6198"/>
    <lineage>
        <taxon>Eukaryota</taxon>
        <taxon>Metazoa</taxon>
        <taxon>Spiralia</taxon>
        <taxon>Lophotrochozoa</taxon>
        <taxon>Platyhelminthes</taxon>
        <taxon>Trematoda</taxon>
        <taxon>Digenea</taxon>
        <taxon>Opisthorchiida</taxon>
        <taxon>Opisthorchiata</taxon>
        <taxon>Opisthorchiidae</taxon>
        <taxon>Opisthorchis</taxon>
    </lineage>
</organism>
<proteinExistence type="predicted"/>
<name>A0A074YVG3_OPIVI</name>
<dbReference type="AlphaFoldDB" id="A0A074YVG3"/>
<gene>
    <name evidence="2" type="ORF">T265_15844</name>
</gene>
<dbReference type="KEGG" id="ovi:T265_15844"/>
<dbReference type="Proteomes" id="UP000054324">
    <property type="component" value="Unassembled WGS sequence"/>
</dbReference>
<keyword evidence="1" id="KW-0732">Signal</keyword>
<sequence>MTYVVLSPVLLLFAVAKVAGSGGCQTCPPNLWMHCESGKYRWSTSEHRKLLGATRGYNGYSNLSACRFMCEEMRGCEIFEYGIDDE</sequence>
<evidence type="ECO:0008006" key="4">
    <source>
        <dbReference type="Google" id="ProtNLM"/>
    </source>
</evidence>
<keyword evidence="3" id="KW-1185">Reference proteome</keyword>